<evidence type="ECO:0000313" key="6">
    <source>
        <dbReference type="Proteomes" id="UP000484547"/>
    </source>
</evidence>
<accession>A0A7X2XFZ6</accession>
<dbReference type="Proteomes" id="UP000484547">
    <property type="component" value="Unassembled WGS sequence"/>
</dbReference>
<gene>
    <name evidence="3" type="ORF">GMD11_07045</name>
    <name evidence="4" type="ORF">GMD18_06695</name>
</gene>
<dbReference type="EMBL" id="WNBW01000004">
    <property type="protein sequence ID" value="MTU04077.1"/>
    <property type="molecule type" value="Genomic_DNA"/>
</dbReference>
<dbReference type="InterPro" id="IPR011642">
    <property type="entry name" value="Gate_dom"/>
</dbReference>
<keyword evidence="1" id="KW-0812">Transmembrane</keyword>
<keyword evidence="1" id="KW-0472">Membrane</keyword>
<evidence type="ECO:0000313" key="3">
    <source>
        <dbReference type="EMBL" id="MTT76014.1"/>
    </source>
</evidence>
<reference evidence="5 6" key="1">
    <citation type="journal article" date="2019" name="Nat. Med.">
        <title>A library of human gut bacterial isolates paired with longitudinal multiomics data enables mechanistic microbiome research.</title>
        <authorList>
            <person name="Poyet M."/>
            <person name="Groussin M."/>
            <person name="Gibbons S.M."/>
            <person name="Avila-Pacheco J."/>
            <person name="Jiang X."/>
            <person name="Kearney S.M."/>
            <person name="Perrotta A.R."/>
            <person name="Berdy B."/>
            <person name="Zhao S."/>
            <person name="Lieberman T.D."/>
            <person name="Swanson P.K."/>
            <person name="Smith M."/>
            <person name="Roesemann S."/>
            <person name="Alexander J.E."/>
            <person name="Rich S.A."/>
            <person name="Livny J."/>
            <person name="Vlamakis H."/>
            <person name="Clish C."/>
            <person name="Bullock K."/>
            <person name="Deik A."/>
            <person name="Scott J."/>
            <person name="Pierce K.A."/>
            <person name="Xavier R.J."/>
            <person name="Alm E.J."/>
        </authorList>
    </citation>
    <scope>NUCLEOTIDE SEQUENCE [LARGE SCALE GENOMIC DNA]</scope>
    <source>
        <strain evidence="3 6">BIOML-A13</strain>
        <strain evidence="4 5">BIOML-A3</strain>
    </source>
</reference>
<name>A0A7X2XFZ6_9FIRM</name>
<evidence type="ECO:0000313" key="4">
    <source>
        <dbReference type="EMBL" id="MTU04077.1"/>
    </source>
</evidence>
<feature type="domain" description="Nucleoside transporter/FeoB GTPase Gate" evidence="2">
    <location>
        <begin position="75"/>
        <end position="171"/>
    </location>
</feature>
<dbReference type="Pfam" id="PF07670">
    <property type="entry name" value="Gate"/>
    <property type="match status" value="1"/>
</dbReference>
<dbReference type="EMBL" id="WNBM01000004">
    <property type="protein sequence ID" value="MTT76014.1"/>
    <property type="molecule type" value="Genomic_DNA"/>
</dbReference>
<comment type="caution">
    <text evidence="3">The sequence shown here is derived from an EMBL/GenBank/DDBJ whole genome shotgun (WGS) entry which is preliminary data.</text>
</comment>
<keyword evidence="5" id="KW-1185">Reference proteome</keyword>
<protein>
    <recommendedName>
        <fullName evidence="2">Nucleoside transporter/FeoB GTPase Gate domain-containing protein</fullName>
    </recommendedName>
</protein>
<dbReference type="OrthoDB" id="1645614at2"/>
<organism evidence="3 6">
    <name type="scientific">Phascolarctobacterium faecium</name>
    <dbReference type="NCBI Taxonomy" id="33025"/>
    <lineage>
        <taxon>Bacteria</taxon>
        <taxon>Bacillati</taxon>
        <taxon>Bacillota</taxon>
        <taxon>Negativicutes</taxon>
        <taxon>Acidaminococcales</taxon>
        <taxon>Acidaminococcaceae</taxon>
        <taxon>Phascolarctobacterium</taxon>
    </lineage>
</organism>
<feature type="transmembrane region" description="Helical" evidence="1">
    <location>
        <begin position="71"/>
        <end position="91"/>
    </location>
</feature>
<evidence type="ECO:0000313" key="5">
    <source>
        <dbReference type="Proteomes" id="UP000443070"/>
    </source>
</evidence>
<evidence type="ECO:0000256" key="1">
    <source>
        <dbReference type="SAM" id="Phobius"/>
    </source>
</evidence>
<dbReference type="RefSeq" id="WP_155164016.1">
    <property type="nucleotide sequence ID" value="NZ_AP025560.1"/>
</dbReference>
<feature type="transmembrane region" description="Helical" evidence="1">
    <location>
        <begin position="13"/>
        <end position="31"/>
    </location>
</feature>
<proteinExistence type="predicted"/>
<feature type="transmembrane region" description="Helical" evidence="1">
    <location>
        <begin position="111"/>
        <end position="129"/>
    </location>
</feature>
<sequence>MDKVKETLNKVPLSGYIVLVIAIAIFSGLFANAGHGLNIFDFDTLNGKFGTMKSAKATFSGQGGSGARDGFLFAFGLAPGVMLAMGLIEVVEHYGGLKAAQKLMTPILRPILGIPGICGIALVSSLQSTDAGAGMTRQLHLEKQITDNELLIFSAFQFTAGGLITNYLSSGSALFGFLTVPISIPLAVLFVMKIFGANMMRIYVKMFCKEAA</sequence>
<feature type="transmembrane region" description="Helical" evidence="1">
    <location>
        <begin position="174"/>
        <end position="196"/>
    </location>
</feature>
<dbReference type="AlphaFoldDB" id="A0A7X2XFZ6"/>
<dbReference type="Proteomes" id="UP000443070">
    <property type="component" value="Unassembled WGS sequence"/>
</dbReference>
<evidence type="ECO:0000259" key="2">
    <source>
        <dbReference type="Pfam" id="PF07670"/>
    </source>
</evidence>
<keyword evidence="1" id="KW-1133">Transmembrane helix</keyword>